<dbReference type="EMBL" id="BRXW01001012">
    <property type="protein sequence ID" value="GMH80657.1"/>
    <property type="molecule type" value="Genomic_DNA"/>
</dbReference>
<dbReference type="AlphaFoldDB" id="A0A9W7EJ82"/>
<comment type="caution">
    <text evidence="12">The sequence shown here is derived from an EMBL/GenBank/DDBJ whole genome shotgun (WGS) entry which is preliminary data.</text>
</comment>
<accession>A0A9W7EJ82</accession>
<reference evidence="13" key="1">
    <citation type="journal article" date="2023" name="Commun. Biol.">
        <title>Genome analysis of Parmales, the sister group of diatoms, reveals the evolutionary specialization of diatoms from phago-mixotrophs to photoautotrophs.</title>
        <authorList>
            <person name="Ban H."/>
            <person name="Sato S."/>
            <person name="Yoshikawa S."/>
            <person name="Yamada K."/>
            <person name="Nakamura Y."/>
            <person name="Ichinomiya M."/>
            <person name="Sato N."/>
            <person name="Blanc-Mathieu R."/>
            <person name="Endo H."/>
            <person name="Kuwata A."/>
            <person name="Ogata H."/>
        </authorList>
    </citation>
    <scope>NUCLEOTIDE SEQUENCE [LARGE SCALE GENOMIC DNA]</scope>
    <source>
        <strain evidence="13">NIES 3700</strain>
    </source>
</reference>
<feature type="compositionally biased region" description="Basic and acidic residues" evidence="11">
    <location>
        <begin position="95"/>
        <end position="105"/>
    </location>
</feature>
<evidence type="ECO:0000256" key="7">
    <source>
        <dbReference type="ARBA" id="ARBA00022982"/>
    </source>
</evidence>
<comment type="subcellular location">
    <subcellularLocation>
        <location evidence="1">Mitochondrion inner membrane</location>
        <topology evidence="1">Single-pass membrane protein</topology>
    </subcellularLocation>
</comment>
<keyword evidence="5" id="KW-0812">Transmembrane</keyword>
<keyword evidence="4" id="KW-0679">Respiratory chain</keyword>
<dbReference type="Proteomes" id="UP001165122">
    <property type="component" value="Unassembled WGS sequence"/>
</dbReference>
<dbReference type="PANTHER" id="PTHR12980">
    <property type="entry name" value="UBIQUINOL-CYTOCHROME C REDUCTASE COMPLEX, SUBUNIT X"/>
    <property type="match status" value="1"/>
</dbReference>
<protein>
    <submittedName>
        <fullName evidence="12">Uncharacterized protein</fullName>
    </submittedName>
</protein>
<proteinExistence type="inferred from homology"/>
<dbReference type="GO" id="GO:0045275">
    <property type="term" value="C:respiratory chain complex III"/>
    <property type="evidence" value="ECO:0007669"/>
    <property type="project" value="InterPro"/>
</dbReference>
<evidence type="ECO:0000256" key="8">
    <source>
        <dbReference type="ARBA" id="ARBA00022989"/>
    </source>
</evidence>
<evidence type="ECO:0000256" key="3">
    <source>
        <dbReference type="ARBA" id="ARBA00022448"/>
    </source>
</evidence>
<keyword evidence="7" id="KW-0249">Electron transport</keyword>
<keyword evidence="8" id="KW-1133">Transmembrane helix</keyword>
<feature type="region of interest" description="Disordered" evidence="11">
    <location>
        <begin position="92"/>
        <end position="112"/>
    </location>
</feature>
<keyword evidence="13" id="KW-1185">Reference proteome</keyword>
<dbReference type="Pfam" id="PF05365">
    <property type="entry name" value="UCR_UQCRX_QCR9"/>
    <property type="match status" value="1"/>
</dbReference>
<evidence type="ECO:0000256" key="9">
    <source>
        <dbReference type="ARBA" id="ARBA00023128"/>
    </source>
</evidence>
<keyword evidence="3" id="KW-0813">Transport</keyword>
<dbReference type="InterPro" id="IPR036656">
    <property type="entry name" value="QCR9_sf"/>
</dbReference>
<evidence type="ECO:0000256" key="4">
    <source>
        <dbReference type="ARBA" id="ARBA00022660"/>
    </source>
</evidence>
<name>A0A9W7EJ82_9STRA</name>
<evidence type="ECO:0000313" key="12">
    <source>
        <dbReference type="EMBL" id="GMH80657.1"/>
    </source>
</evidence>
<dbReference type="Gene3D" id="1.20.5.260">
    <property type="entry name" value="Cytochrome b-c1 complex subunit 9"/>
    <property type="match status" value="1"/>
</dbReference>
<keyword evidence="10" id="KW-0472">Membrane</keyword>
<dbReference type="SUPFAM" id="SSF81514">
    <property type="entry name" value="Subunit X (non-heme 7 kDa protein) of cytochrome bc1 complex (Ubiquinol-cytochrome c reductase)"/>
    <property type="match status" value="1"/>
</dbReference>
<dbReference type="PANTHER" id="PTHR12980:SF0">
    <property type="entry name" value="CYTOCHROME B-C1 COMPLEX SUBUNIT 9"/>
    <property type="match status" value="1"/>
</dbReference>
<keyword evidence="9" id="KW-0496">Mitochondrion</keyword>
<evidence type="ECO:0000256" key="11">
    <source>
        <dbReference type="SAM" id="MobiDB-lite"/>
    </source>
</evidence>
<gene>
    <name evidence="12" type="ORF">TrLO_g1446</name>
</gene>
<evidence type="ECO:0000256" key="10">
    <source>
        <dbReference type="ARBA" id="ARBA00023136"/>
    </source>
</evidence>
<dbReference type="InterPro" id="IPR008027">
    <property type="entry name" value="QCR9"/>
</dbReference>
<dbReference type="GO" id="GO:0006122">
    <property type="term" value="P:mitochondrial electron transport, ubiquinol to cytochrome c"/>
    <property type="evidence" value="ECO:0007669"/>
    <property type="project" value="InterPro"/>
</dbReference>
<sequence length="112" mass="12508">MIFSTARRAVPRVTPAIFGAKRQMTILPGSFLSAFYNNIAKSNFTYIGFIVTGIIVSETMFGGITDGIWASKNKGKTYDTIDWSVFAEEDDDDDEVRRERSERLRGWGVGGD</sequence>
<evidence type="ECO:0000256" key="1">
    <source>
        <dbReference type="ARBA" id="ARBA00004434"/>
    </source>
</evidence>
<keyword evidence="6" id="KW-0999">Mitochondrion inner membrane</keyword>
<dbReference type="GO" id="GO:0005743">
    <property type="term" value="C:mitochondrial inner membrane"/>
    <property type="evidence" value="ECO:0007669"/>
    <property type="project" value="UniProtKB-SubCell"/>
</dbReference>
<evidence type="ECO:0000313" key="13">
    <source>
        <dbReference type="Proteomes" id="UP001165122"/>
    </source>
</evidence>
<comment type="similarity">
    <text evidence="2">Belongs to the UQCR10/QCR9 family.</text>
</comment>
<evidence type="ECO:0000256" key="5">
    <source>
        <dbReference type="ARBA" id="ARBA00022692"/>
    </source>
</evidence>
<evidence type="ECO:0000256" key="2">
    <source>
        <dbReference type="ARBA" id="ARBA00007856"/>
    </source>
</evidence>
<evidence type="ECO:0000256" key="6">
    <source>
        <dbReference type="ARBA" id="ARBA00022792"/>
    </source>
</evidence>
<dbReference type="OrthoDB" id="44067at2759"/>
<organism evidence="12 13">
    <name type="scientific">Triparma laevis f. longispina</name>
    <dbReference type="NCBI Taxonomy" id="1714387"/>
    <lineage>
        <taxon>Eukaryota</taxon>
        <taxon>Sar</taxon>
        <taxon>Stramenopiles</taxon>
        <taxon>Ochrophyta</taxon>
        <taxon>Bolidophyceae</taxon>
        <taxon>Parmales</taxon>
        <taxon>Triparmaceae</taxon>
        <taxon>Triparma</taxon>
    </lineage>
</organism>